<dbReference type="GO" id="GO:0016787">
    <property type="term" value="F:hydrolase activity"/>
    <property type="evidence" value="ECO:0007669"/>
    <property type="project" value="UniProtKB-KW"/>
</dbReference>
<evidence type="ECO:0000259" key="1">
    <source>
        <dbReference type="PROSITE" id="PS51832"/>
    </source>
</evidence>
<dbReference type="InterPro" id="IPR037522">
    <property type="entry name" value="HD_GYP_dom"/>
</dbReference>
<dbReference type="EMBL" id="LSFN01000039">
    <property type="protein sequence ID" value="OAB71432.1"/>
    <property type="molecule type" value="Genomic_DNA"/>
</dbReference>
<reference evidence="2 3" key="1">
    <citation type="submission" date="2016-02" db="EMBL/GenBank/DDBJ databases">
        <title>Paenibacillus sp. LPB0068, isolated from Crassostrea gigas.</title>
        <authorList>
            <person name="Shin S.-K."/>
            <person name="Yi H."/>
        </authorList>
    </citation>
    <scope>NUCLEOTIDE SEQUENCE [LARGE SCALE GENOMIC DNA]</scope>
    <source>
        <strain evidence="2 3">LPB0068</strain>
    </source>
</reference>
<organism evidence="2 3">
    <name type="scientific">Paenibacillus crassostreae</name>
    <dbReference type="NCBI Taxonomy" id="1763538"/>
    <lineage>
        <taxon>Bacteria</taxon>
        <taxon>Bacillati</taxon>
        <taxon>Bacillota</taxon>
        <taxon>Bacilli</taxon>
        <taxon>Bacillales</taxon>
        <taxon>Paenibacillaceae</taxon>
        <taxon>Paenibacillus</taxon>
    </lineage>
</organism>
<dbReference type="Proteomes" id="UP000077134">
    <property type="component" value="Unassembled WGS sequence"/>
</dbReference>
<dbReference type="Gene3D" id="1.10.3210.10">
    <property type="entry name" value="Hypothetical protein af1432"/>
    <property type="match status" value="1"/>
</dbReference>
<dbReference type="PROSITE" id="PS51832">
    <property type="entry name" value="HD_GYP"/>
    <property type="match status" value="1"/>
</dbReference>
<proteinExistence type="predicted"/>
<feature type="domain" description="HD-GYP" evidence="1">
    <location>
        <begin position="129"/>
        <end position="325"/>
    </location>
</feature>
<dbReference type="AlphaFoldDB" id="A0A162N873"/>
<dbReference type="InterPro" id="IPR003607">
    <property type="entry name" value="HD/PDEase_dom"/>
</dbReference>
<keyword evidence="3" id="KW-1185">Reference proteome</keyword>
<dbReference type="SMART" id="SM00471">
    <property type="entry name" value="HDc"/>
    <property type="match status" value="1"/>
</dbReference>
<dbReference type="PANTHER" id="PTHR43155">
    <property type="entry name" value="CYCLIC DI-GMP PHOSPHODIESTERASE PA4108-RELATED"/>
    <property type="match status" value="1"/>
</dbReference>
<accession>A0A162N873</accession>
<evidence type="ECO:0000313" key="2">
    <source>
        <dbReference type="EMBL" id="OAB71432.1"/>
    </source>
</evidence>
<dbReference type="STRING" id="1763538.LPB68_16350"/>
<evidence type="ECO:0000313" key="3">
    <source>
        <dbReference type="Proteomes" id="UP000077134"/>
    </source>
</evidence>
<comment type="caution">
    <text evidence="2">The sequence shown here is derived from an EMBL/GenBank/DDBJ whole genome shotgun (WGS) entry which is preliminary data.</text>
</comment>
<gene>
    <name evidence="2" type="ORF">PNBC_19220</name>
</gene>
<dbReference type="SUPFAM" id="SSF109604">
    <property type="entry name" value="HD-domain/PDEase-like"/>
    <property type="match status" value="1"/>
</dbReference>
<dbReference type="CDD" id="cd00077">
    <property type="entry name" value="HDc"/>
    <property type="match status" value="1"/>
</dbReference>
<keyword evidence="2" id="KW-0378">Hydrolase</keyword>
<dbReference type="Pfam" id="PF13487">
    <property type="entry name" value="HD_5"/>
    <property type="match status" value="1"/>
</dbReference>
<protein>
    <submittedName>
        <fullName evidence="2">Phosphohydrolase</fullName>
    </submittedName>
</protein>
<name>A0A162N873_9BACL</name>
<dbReference type="PANTHER" id="PTHR43155:SF2">
    <property type="entry name" value="CYCLIC DI-GMP PHOSPHODIESTERASE PA4108"/>
    <property type="match status" value="1"/>
</dbReference>
<sequence length="368" mass="42544">MKVELSLIGKAWIYLNRLKKRRLIITVLTNFKWVTLIDNTRFIGRRLNNNVYSRQGSLLLPQNSILDNHHLDLLHQHGIEIWREDIQLVTEVIMEEAISEVQAIYEKIHHQTEQLSNQGIQDELMPKIQELCINNNLSNVILELSKKDNYTYRHCIGVAVISFLIGKWLRMKDEELSELAIAGLLHDLGKVKIPDLILNKASRLNADEYAEMKLHTLLGYEMIRNISEMTEQQALVALQHHEREDGSGYPFGVSGEKITPFSKIVSVADVFHTMISERVYKKPVPLYQVFQEIYKSSYGLFDPKIVHSFIMNMMNRLVGDHVILTDGQVARIVMLHPDDLINPLVEAKGQFYDLRHSEHKILDFASNQ</sequence>